<feature type="domain" description="Retrovirus-related Pol polyprotein from transposon TNT 1-94-like beta-barrel" evidence="2">
    <location>
        <begin position="6"/>
        <end position="42"/>
    </location>
</feature>
<dbReference type="Pfam" id="PF22936">
    <property type="entry name" value="Pol_BBD"/>
    <property type="match status" value="1"/>
</dbReference>
<dbReference type="EMBL" id="CAMAPF010000997">
    <property type="protein sequence ID" value="CAH9136868.1"/>
    <property type="molecule type" value="Genomic_DNA"/>
</dbReference>
<feature type="region of interest" description="Disordered" evidence="1">
    <location>
        <begin position="22"/>
        <end position="49"/>
    </location>
</feature>
<proteinExistence type="predicted"/>
<evidence type="ECO:0000313" key="3">
    <source>
        <dbReference type="EMBL" id="CAH9136868.1"/>
    </source>
</evidence>
<feature type="non-terminal residue" evidence="3">
    <location>
        <position position="49"/>
    </location>
</feature>
<organism evidence="3 4">
    <name type="scientific">Cuscuta epithymum</name>
    <dbReference type="NCBI Taxonomy" id="186058"/>
    <lineage>
        <taxon>Eukaryota</taxon>
        <taxon>Viridiplantae</taxon>
        <taxon>Streptophyta</taxon>
        <taxon>Embryophyta</taxon>
        <taxon>Tracheophyta</taxon>
        <taxon>Spermatophyta</taxon>
        <taxon>Magnoliopsida</taxon>
        <taxon>eudicotyledons</taxon>
        <taxon>Gunneridae</taxon>
        <taxon>Pentapetalae</taxon>
        <taxon>asterids</taxon>
        <taxon>lamiids</taxon>
        <taxon>Solanales</taxon>
        <taxon>Convolvulaceae</taxon>
        <taxon>Cuscuteae</taxon>
        <taxon>Cuscuta</taxon>
        <taxon>Cuscuta subgen. Cuscuta</taxon>
    </lineage>
</organism>
<feature type="compositionally biased region" description="Basic and acidic residues" evidence="1">
    <location>
        <begin position="33"/>
        <end position="42"/>
    </location>
</feature>
<reference evidence="3" key="1">
    <citation type="submission" date="2022-07" db="EMBL/GenBank/DDBJ databases">
        <authorList>
            <person name="Macas J."/>
            <person name="Novak P."/>
            <person name="Neumann P."/>
        </authorList>
    </citation>
    <scope>NUCLEOTIDE SEQUENCE</scope>
</reference>
<evidence type="ECO:0000313" key="4">
    <source>
        <dbReference type="Proteomes" id="UP001152523"/>
    </source>
</evidence>
<keyword evidence="4" id="KW-1185">Reference proteome</keyword>
<evidence type="ECO:0000259" key="2">
    <source>
        <dbReference type="Pfam" id="PF22936"/>
    </source>
</evidence>
<comment type="caution">
    <text evidence="3">The sequence shown here is derived from an EMBL/GenBank/DDBJ whole genome shotgun (WGS) entry which is preliminary data.</text>
</comment>
<dbReference type="AlphaFoldDB" id="A0AAV0FMV1"/>
<gene>
    <name evidence="3" type="ORF">CEPIT_LOCUS35604</name>
</gene>
<sequence>MQHQPWLFDSGASHHITSDVSQLPTYSEYGGPEEVKLGDGSHHGGATSA</sequence>
<name>A0AAV0FMV1_9ASTE</name>
<evidence type="ECO:0000256" key="1">
    <source>
        <dbReference type="SAM" id="MobiDB-lite"/>
    </source>
</evidence>
<dbReference type="Proteomes" id="UP001152523">
    <property type="component" value="Unassembled WGS sequence"/>
</dbReference>
<accession>A0AAV0FMV1</accession>
<dbReference type="InterPro" id="IPR054722">
    <property type="entry name" value="PolX-like_BBD"/>
</dbReference>
<protein>
    <recommendedName>
        <fullName evidence="2">Retrovirus-related Pol polyprotein from transposon TNT 1-94-like beta-barrel domain-containing protein</fullName>
    </recommendedName>
</protein>